<dbReference type="OrthoDB" id="422206at2759"/>
<proteinExistence type="predicted"/>
<keyword evidence="4 5" id="KW-0472">Membrane</keyword>
<dbReference type="InterPro" id="IPR049680">
    <property type="entry name" value="FLVCR1-2_SLC49-like"/>
</dbReference>
<feature type="transmembrane region" description="Helical" evidence="5">
    <location>
        <begin position="26"/>
        <end position="48"/>
    </location>
</feature>
<dbReference type="PANTHER" id="PTHR10924">
    <property type="entry name" value="MAJOR FACILITATOR SUPERFAMILY PROTEIN-RELATED"/>
    <property type="match status" value="1"/>
</dbReference>
<evidence type="ECO:0000313" key="7">
    <source>
        <dbReference type="RefSeq" id="XP_025834568.1"/>
    </source>
</evidence>
<name>A0A7F5RF03_AGRPL</name>
<keyword evidence="2 5" id="KW-0812">Transmembrane</keyword>
<dbReference type="GO" id="GO:0020037">
    <property type="term" value="F:heme binding"/>
    <property type="evidence" value="ECO:0007669"/>
    <property type="project" value="TreeGrafter"/>
</dbReference>
<evidence type="ECO:0000256" key="2">
    <source>
        <dbReference type="ARBA" id="ARBA00022692"/>
    </source>
</evidence>
<dbReference type="RefSeq" id="XP_025834568.1">
    <property type="nucleotide sequence ID" value="XM_025978783.1"/>
</dbReference>
<keyword evidence="3 5" id="KW-1133">Transmembrane helix</keyword>
<evidence type="ECO:0000256" key="1">
    <source>
        <dbReference type="ARBA" id="ARBA00004141"/>
    </source>
</evidence>
<dbReference type="AlphaFoldDB" id="A0A7F5RF03"/>
<dbReference type="GeneID" id="108742738"/>
<dbReference type="Proteomes" id="UP000192223">
    <property type="component" value="Unplaced"/>
</dbReference>
<evidence type="ECO:0000313" key="6">
    <source>
        <dbReference type="Proteomes" id="UP000192223"/>
    </source>
</evidence>
<reference evidence="7" key="1">
    <citation type="submission" date="2025-08" db="UniProtKB">
        <authorList>
            <consortium name="RefSeq"/>
        </authorList>
    </citation>
    <scope>IDENTIFICATION</scope>
    <source>
        <tissue evidence="7">Entire body</tissue>
    </source>
</reference>
<dbReference type="InParanoid" id="A0A7F5RF03"/>
<keyword evidence="6" id="KW-1185">Reference proteome</keyword>
<dbReference type="SUPFAM" id="SSF103473">
    <property type="entry name" value="MFS general substrate transporter"/>
    <property type="match status" value="1"/>
</dbReference>
<accession>A0A7F5RF03</accession>
<dbReference type="InterPro" id="IPR036259">
    <property type="entry name" value="MFS_trans_sf"/>
</dbReference>
<evidence type="ECO:0000256" key="5">
    <source>
        <dbReference type="SAM" id="Phobius"/>
    </source>
</evidence>
<protein>
    <submittedName>
        <fullName evidence="7">Uncharacterized MFS-type transporter C09D4.1-like</fullName>
    </submittedName>
</protein>
<organism evidence="6 7">
    <name type="scientific">Agrilus planipennis</name>
    <name type="common">Emerald ash borer</name>
    <name type="synonym">Agrilus marcopoli</name>
    <dbReference type="NCBI Taxonomy" id="224129"/>
    <lineage>
        <taxon>Eukaryota</taxon>
        <taxon>Metazoa</taxon>
        <taxon>Ecdysozoa</taxon>
        <taxon>Arthropoda</taxon>
        <taxon>Hexapoda</taxon>
        <taxon>Insecta</taxon>
        <taxon>Pterygota</taxon>
        <taxon>Neoptera</taxon>
        <taxon>Endopterygota</taxon>
        <taxon>Coleoptera</taxon>
        <taxon>Polyphaga</taxon>
        <taxon>Elateriformia</taxon>
        <taxon>Buprestoidea</taxon>
        <taxon>Buprestidae</taxon>
        <taxon>Agrilinae</taxon>
        <taxon>Agrilus</taxon>
    </lineage>
</organism>
<dbReference type="KEGG" id="apln:108742738"/>
<evidence type="ECO:0000256" key="3">
    <source>
        <dbReference type="ARBA" id="ARBA00022989"/>
    </source>
</evidence>
<comment type="subcellular location">
    <subcellularLocation>
        <location evidence="1">Membrane</location>
        <topology evidence="1">Multi-pass membrane protein</topology>
    </subcellularLocation>
</comment>
<gene>
    <name evidence="7" type="primary">LOC108742738</name>
</gene>
<sequence>MQSDDEMLNGQAQQPLKADECRMYGVRWFILAIFVAYSATNSVQWIQFSIIADVIRDYYSVSYSVVDWTSLVYMVLYIPFIFPASYLLDKLAPFRLCFLV</sequence>
<dbReference type="PANTHER" id="PTHR10924:SF4">
    <property type="entry name" value="GH15861P"/>
    <property type="match status" value="1"/>
</dbReference>
<dbReference type="GO" id="GO:0016020">
    <property type="term" value="C:membrane"/>
    <property type="evidence" value="ECO:0007669"/>
    <property type="project" value="UniProtKB-SubCell"/>
</dbReference>
<evidence type="ECO:0000256" key="4">
    <source>
        <dbReference type="ARBA" id="ARBA00023136"/>
    </source>
</evidence>
<dbReference type="GO" id="GO:0015232">
    <property type="term" value="F:heme transmembrane transporter activity"/>
    <property type="evidence" value="ECO:0007669"/>
    <property type="project" value="TreeGrafter"/>
</dbReference>
<dbReference type="GO" id="GO:0097037">
    <property type="term" value="P:heme export"/>
    <property type="evidence" value="ECO:0007669"/>
    <property type="project" value="TreeGrafter"/>
</dbReference>
<feature type="transmembrane region" description="Helical" evidence="5">
    <location>
        <begin position="68"/>
        <end position="88"/>
    </location>
</feature>